<dbReference type="PANTHER" id="PTHR43464">
    <property type="entry name" value="METHYLTRANSFERASE"/>
    <property type="match status" value="1"/>
</dbReference>
<dbReference type="GO" id="GO:0061542">
    <property type="term" value="F:3-demethylubiquinol 3-O-methyltransferase activity"/>
    <property type="evidence" value="ECO:0007669"/>
    <property type="project" value="UniProtKB-UniRule"/>
</dbReference>
<evidence type="ECO:0000313" key="8">
    <source>
        <dbReference type="Proteomes" id="UP000503004"/>
    </source>
</evidence>
<dbReference type="AlphaFoldDB" id="A0A858Q9I3"/>
<dbReference type="UniPathway" id="UPA00232"/>
<gene>
    <name evidence="5 7" type="primary">ubiG</name>
    <name evidence="7" type="ORF">GNH96_11345</name>
</gene>
<dbReference type="KEGG" id="metu:GNH96_11345"/>
<dbReference type="Proteomes" id="UP000503004">
    <property type="component" value="Chromosome"/>
</dbReference>
<keyword evidence="1 5" id="KW-0489">Methyltransferase</keyword>
<evidence type="ECO:0000256" key="4">
    <source>
        <dbReference type="ARBA" id="ARBA00022691"/>
    </source>
</evidence>
<proteinExistence type="inferred from homology"/>
<dbReference type="EC" id="2.1.1.64" evidence="5"/>
<sequence>MATDNVHIGEIEKFGSHAHRWWEPDGELKTLHAINPLRMQFIQAHVSLAGRKAVDVGCGGGILTEALAKGGADALGIDLSEDLLGAAEAHARESGLAVTYRRISAEELADSQPGAFDVVTCMEMLEHVPEPASVVAACARLAKPGGTVFFSTLNRNLKAYLLAIVGAEYLLRMIPRGTHDFSSFIRPSELSRWARGRGLELAGLEGIGYNPITGQFHLTSDIGVNYLAAFHKPGTENQGGC</sequence>
<feature type="binding site" evidence="5">
    <location>
        <position position="78"/>
    </location>
    <ligand>
        <name>S-adenosyl-L-methionine</name>
        <dbReference type="ChEBI" id="CHEBI:59789"/>
    </ligand>
</feature>
<dbReference type="EC" id="2.1.1.222" evidence="5"/>
<dbReference type="InterPro" id="IPR010233">
    <property type="entry name" value="UbiG_MeTrfase"/>
</dbReference>
<organism evidence="7 8">
    <name type="scientific">Methylococcus geothermalis</name>
    <dbReference type="NCBI Taxonomy" id="2681310"/>
    <lineage>
        <taxon>Bacteria</taxon>
        <taxon>Pseudomonadati</taxon>
        <taxon>Pseudomonadota</taxon>
        <taxon>Gammaproteobacteria</taxon>
        <taxon>Methylococcales</taxon>
        <taxon>Methylococcaceae</taxon>
        <taxon>Methylococcus</taxon>
    </lineage>
</organism>
<dbReference type="GO" id="GO:0010420">
    <property type="term" value="F:polyprenyldihydroxybenzoate methyltransferase activity"/>
    <property type="evidence" value="ECO:0007669"/>
    <property type="project" value="InterPro"/>
</dbReference>
<dbReference type="GO" id="GO:0032259">
    <property type="term" value="P:methylation"/>
    <property type="evidence" value="ECO:0007669"/>
    <property type="project" value="UniProtKB-KW"/>
</dbReference>
<keyword evidence="4 5" id="KW-0949">S-adenosyl-L-methionine</keyword>
<evidence type="ECO:0000313" key="7">
    <source>
        <dbReference type="EMBL" id="QJD30510.1"/>
    </source>
</evidence>
<dbReference type="FunFam" id="3.40.50.150:FF:000028">
    <property type="entry name" value="Ubiquinone biosynthesis O-methyltransferase"/>
    <property type="match status" value="1"/>
</dbReference>
<dbReference type="PANTHER" id="PTHR43464:SF19">
    <property type="entry name" value="UBIQUINONE BIOSYNTHESIS O-METHYLTRANSFERASE, MITOCHONDRIAL"/>
    <property type="match status" value="1"/>
</dbReference>
<comment type="similarity">
    <text evidence="5">Belongs to the methyltransferase superfamily. UbiG/COQ3 family.</text>
</comment>
<dbReference type="InterPro" id="IPR013216">
    <property type="entry name" value="Methyltransf_11"/>
</dbReference>
<accession>A0A858Q9I3</accession>
<dbReference type="SUPFAM" id="SSF53335">
    <property type="entry name" value="S-adenosyl-L-methionine-dependent methyltransferases"/>
    <property type="match status" value="1"/>
</dbReference>
<reference evidence="8" key="1">
    <citation type="submission" date="2019-12" db="EMBL/GenBank/DDBJ databases">
        <authorList>
            <person name="Awala S.I."/>
            <person name="Rhee S.K."/>
        </authorList>
    </citation>
    <scope>NUCLEOTIDE SEQUENCE [LARGE SCALE GENOMIC DNA]</scope>
    <source>
        <strain evidence="8">IM1</strain>
    </source>
</reference>
<comment type="catalytic activity">
    <reaction evidence="5">
        <text>a 3-demethylubiquinol + S-adenosyl-L-methionine = a ubiquinol + S-adenosyl-L-homocysteine + H(+)</text>
        <dbReference type="Rhea" id="RHEA:44380"/>
        <dbReference type="Rhea" id="RHEA-COMP:9566"/>
        <dbReference type="Rhea" id="RHEA-COMP:10914"/>
        <dbReference type="ChEBI" id="CHEBI:15378"/>
        <dbReference type="ChEBI" id="CHEBI:17976"/>
        <dbReference type="ChEBI" id="CHEBI:57856"/>
        <dbReference type="ChEBI" id="CHEBI:59789"/>
        <dbReference type="ChEBI" id="CHEBI:84422"/>
        <dbReference type="EC" id="2.1.1.64"/>
    </reaction>
</comment>
<feature type="domain" description="Methyltransferase type 11" evidence="6">
    <location>
        <begin position="54"/>
        <end position="150"/>
    </location>
</feature>
<dbReference type="NCBIfam" id="TIGR01983">
    <property type="entry name" value="UbiG"/>
    <property type="match status" value="1"/>
</dbReference>
<dbReference type="InterPro" id="IPR029063">
    <property type="entry name" value="SAM-dependent_MTases_sf"/>
</dbReference>
<keyword evidence="8" id="KW-1185">Reference proteome</keyword>
<comment type="pathway">
    <text evidence="5">Cofactor biosynthesis; ubiquinone biosynthesis.</text>
</comment>
<evidence type="ECO:0000256" key="1">
    <source>
        <dbReference type="ARBA" id="ARBA00022603"/>
    </source>
</evidence>
<protein>
    <recommendedName>
        <fullName evidence="5">Ubiquinone biosynthesis O-methyltransferase</fullName>
    </recommendedName>
    <alternativeName>
        <fullName evidence="5">2-polyprenyl-6-hydroxyphenol methylase</fullName>
        <ecNumber evidence="5">2.1.1.222</ecNumber>
    </alternativeName>
    <alternativeName>
        <fullName evidence="5">3-demethylubiquinone 3-O-methyltransferase</fullName>
        <ecNumber evidence="5">2.1.1.64</ecNumber>
    </alternativeName>
</protein>
<keyword evidence="2 5" id="KW-0808">Transferase</keyword>
<evidence type="ECO:0000256" key="2">
    <source>
        <dbReference type="ARBA" id="ARBA00022679"/>
    </source>
</evidence>
<keyword evidence="3 5" id="KW-0831">Ubiquinone biosynthesis</keyword>
<feature type="binding site" evidence="5">
    <location>
        <position position="122"/>
    </location>
    <ligand>
        <name>S-adenosyl-L-methionine</name>
        <dbReference type="ChEBI" id="CHEBI:59789"/>
    </ligand>
</feature>
<dbReference type="Pfam" id="PF08241">
    <property type="entry name" value="Methyltransf_11"/>
    <property type="match status" value="1"/>
</dbReference>
<dbReference type="HAMAP" id="MF_00472">
    <property type="entry name" value="UbiG"/>
    <property type="match status" value="1"/>
</dbReference>
<dbReference type="GO" id="GO:0102208">
    <property type="term" value="F:2-polyprenyl-6-hydroxyphenol methylase activity"/>
    <property type="evidence" value="ECO:0007669"/>
    <property type="project" value="UniProtKB-EC"/>
</dbReference>
<dbReference type="EMBL" id="CP046565">
    <property type="protein sequence ID" value="QJD30510.1"/>
    <property type="molecule type" value="Genomic_DNA"/>
</dbReference>
<name>A0A858Q9I3_9GAMM</name>
<comment type="function">
    <text evidence="5">O-methyltransferase that catalyzes the 2 O-methylation steps in the ubiquinone biosynthetic pathway.</text>
</comment>
<dbReference type="CDD" id="cd02440">
    <property type="entry name" value="AdoMet_MTases"/>
    <property type="match status" value="1"/>
</dbReference>
<feature type="binding site" evidence="5">
    <location>
        <position position="57"/>
    </location>
    <ligand>
        <name>S-adenosyl-L-methionine</name>
        <dbReference type="ChEBI" id="CHEBI:59789"/>
    </ligand>
</feature>
<comment type="catalytic activity">
    <reaction evidence="5">
        <text>a 3-(all-trans-polyprenyl)benzene-1,2-diol + S-adenosyl-L-methionine = a 2-methoxy-6-(all-trans-polyprenyl)phenol + S-adenosyl-L-homocysteine + H(+)</text>
        <dbReference type="Rhea" id="RHEA:31411"/>
        <dbReference type="Rhea" id="RHEA-COMP:9550"/>
        <dbReference type="Rhea" id="RHEA-COMP:9551"/>
        <dbReference type="ChEBI" id="CHEBI:15378"/>
        <dbReference type="ChEBI" id="CHEBI:57856"/>
        <dbReference type="ChEBI" id="CHEBI:59789"/>
        <dbReference type="ChEBI" id="CHEBI:62729"/>
        <dbReference type="ChEBI" id="CHEBI:62731"/>
        <dbReference type="EC" id="2.1.1.222"/>
    </reaction>
</comment>
<feature type="binding site" evidence="5">
    <location>
        <position position="38"/>
    </location>
    <ligand>
        <name>S-adenosyl-L-methionine</name>
        <dbReference type="ChEBI" id="CHEBI:59789"/>
    </ligand>
</feature>
<dbReference type="Gene3D" id="3.40.50.150">
    <property type="entry name" value="Vaccinia Virus protein VP39"/>
    <property type="match status" value="1"/>
</dbReference>
<evidence type="ECO:0000256" key="3">
    <source>
        <dbReference type="ARBA" id="ARBA00022688"/>
    </source>
</evidence>
<evidence type="ECO:0000259" key="6">
    <source>
        <dbReference type="Pfam" id="PF08241"/>
    </source>
</evidence>
<evidence type="ECO:0000256" key="5">
    <source>
        <dbReference type="HAMAP-Rule" id="MF_00472"/>
    </source>
</evidence>
<dbReference type="RefSeq" id="WP_169603786.1">
    <property type="nucleotide sequence ID" value="NZ_CP046565.1"/>
</dbReference>